<comment type="caution">
    <text evidence="3">The sequence shown here is derived from an EMBL/GenBank/DDBJ whole genome shotgun (WGS) entry which is preliminary data.</text>
</comment>
<comment type="similarity">
    <text evidence="1">Belongs to the thioesterase family.</text>
</comment>
<dbReference type="InterPro" id="IPR001031">
    <property type="entry name" value="Thioesterase"/>
</dbReference>
<dbReference type="Proteomes" id="UP000017973">
    <property type="component" value="Unassembled WGS sequence"/>
</dbReference>
<feature type="domain" description="Thioesterase" evidence="2">
    <location>
        <begin position="3"/>
        <end position="227"/>
    </location>
</feature>
<name>V6MB65_9BACL</name>
<dbReference type="SUPFAM" id="SSF53474">
    <property type="entry name" value="alpha/beta-Hydrolases"/>
    <property type="match status" value="1"/>
</dbReference>
<dbReference type="EMBL" id="AYJU01000001">
    <property type="protein sequence ID" value="EST55784.1"/>
    <property type="molecule type" value="Genomic_DNA"/>
</dbReference>
<dbReference type="InterPro" id="IPR029058">
    <property type="entry name" value="AB_hydrolase_fold"/>
</dbReference>
<dbReference type="InterPro" id="IPR012223">
    <property type="entry name" value="TEII"/>
</dbReference>
<dbReference type="Gene3D" id="3.40.50.1820">
    <property type="entry name" value="alpha/beta hydrolase"/>
    <property type="match status" value="1"/>
</dbReference>
<organism evidence="3 4">
    <name type="scientific">Brevibacillus panacihumi W25</name>
    <dbReference type="NCBI Taxonomy" id="1408254"/>
    <lineage>
        <taxon>Bacteria</taxon>
        <taxon>Bacillati</taxon>
        <taxon>Bacillota</taxon>
        <taxon>Bacilli</taxon>
        <taxon>Bacillales</taxon>
        <taxon>Paenibacillaceae</taxon>
        <taxon>Brevibacillus</taxon>
    </lineage>
</organism>
<sequence length="239" mass="27111">MKMFCLPYAGASANVYSPWSKHLSPEIEVIPVELAGRGRRFLEPLYPTLDHAVEDLLPFMQEQLADGEPYVLFGHSMGALLAYELTIRIEEVALPKPICSIFSGKNAPGTAMDKLRHQLSDDDLLSELMLLGGTPEELARDREMRQLFLPVIRNDFRLVEEYRHKIKRNKVTCPIAILTGLHDSLTTSAYIREWTHVSGHSCKFYSFPGGHFFIHEQTAEVLGVIQEIVLSSLYPYHAR</sequence>
<gene>
    <name evidence="3" type="ORF">T458_00105</name>
</gene>
<dbReference type="eggNOG" id="COG3208">
    <property type="taxonomic scope" value="Bacteria"/>
</dbReference>
<dbReference type="GO" id="GO:0008610">
    <property type="term" value="P:lipid biosynthetic process"/>
    <property type="evidence" value="ECO:0007669"/>
    <property type="project" value="TreeGrafter"/>
</dbReference>
<dbReference type="Pfam" id="PF00975">
    <property type="entry name" value="Thioesterase"/>
    <property type="match status" value="1"/>
</dbReference>
<evidence type="ECO:0000259" key="2">
    <source>
        <dbReference type="Pfam" id="PF00975"/>
    </source>
</evidence>
<evidence type="ECO:0000256" key="1">
    <source>
        <dbReference type="ARBA" id="ARBA00007169"/>
    </source>
</evidence>
<keyword evidence="4" id="KW-1185">Reference proteome</keyword>
<dbReference type="PANTHER" id="PTHR11487">
    <property type="entry name" value="THIOESTERASE"/>
    <property type="match status" value="1"/>
</dbReference>
<dbReference type="PANTHER" id="PTHR11487:SF0">
    <property type="entry name" value="S-ACYL FATTY ACID SYNTHASE THIOESTERASE, MEDIUM CHAIN"/>
    <property type="match status" value="1"/>
</dbReference>
<dbReference type="OrthoDB" id="2213423at2"/>
<reference evidence="3 4" key="1">
    <citation type="journal article" date="2014" name="Genome Announc.">
        <title>Draft Genome Sequence of Brevibacillus panacihumi Strain W25, a Halotolerant Hydrocarbon-Degrading Bacterium.</title>
        <authorList>
            <person name="Wang X."/>
            <person name="Jin D."/>
            <person name="Zhou L."/>
            <person name="Wu L."/>
            <person name="An W."/>
            <person name="Chen Y."/>
            <person name="Zhao L."/>
        </authorList>
    </citation>
    <scope>NUCLEOTIDE SEQUENCE [LARGE SCALE GENOMIC DNA]</scope>
    <source>
        <strain evidence="3 4">W25</strain>
    </source>
</reference>
<dbReference type="AlphaFoldDB" id="V6MB65"/>
<dbReference type="STRING" id="1408254.T458_00105"/>
<evidence type="ECO:0000313" key="3">
    <source>
        <dbReference type="EMBL" id="EST55784.1"/>
    </source>
</evidence>
<evidence type="ECO:0000313" key="4">
    <source>
        <dbReference type="Proteomes" id="UP000017973"/>
    </source>
</evidence>
<proteinExistence type="inferred from homology"/>
<dbReference type="HOGENOM" id="CLU_070456_2_0_9"/>
<protein>
    <submittedName>
        <fullName evidence="3">Gramicidin dehydrogenase</fullName>
    </submittedName>
</protein>
<dbReference type="PATRIC" id="fig|1408254.3.peg.20"/>
<accession>V6MB65</accession>
<dbReference type="RefSeq" id="WP_023554123.1">
    <property type="nucleotide sequence ID" value="NZ_KI629782.1"/>
</dbReference>